<protein>
    <submittedName>
        <fullName evidence="2">DNA-binding transcriptional regulator, CsgD family</fullName>
    </submittedName>
</protein>
<dbReference type="InterPro" id="IPR016032">
    <property type="entry name" value="Sig_transdc_resp-reg_C-effctor"/>
</dbReference>
<dbReference type="SMART" id="SM00421">
    <property type="entry name" value="HTH_LUXR"/>
    <property type="match status" value="1"/>
</dbReference>
<dbReference type="InterPro" id="IPR036388">
    <property type="entry name" value="WH-like_DNA-bd_sf"/>
</dbReference>
<dbReference type="AlphaFoldDB" id="A0A1W1ZW91"/>
<dbReference type="GO" id="GO:0006355">
    <property type="term" value="P:regulation of DNA-templated transcription"/>
    <property type="evidence" value="ECO:0007669"/>
    <property type="project" value="InterPro"/>
</dbReference>
<dbReference type="EMBL" id="FWYB01000001">
    <property type="protein sequence ID" value="SMC52391.1"/>
    <property type="molecule type" value="Genomic_DNA"/>
</dbReference>
<reference evidence="2 3" key="1">
    <citation type="submission" date="2017-04" db="EMBL/GenBank/DDBJ databases">
        <authorList>
            <person name="Afonso C.L."/>
            <person name="Miller P.J."/>
            <person name="Scott M.A."/>
            <person name="Spackman E."/>
            <person name="Goraichik I."/>
            <person name="Dimitrov K.M."/>
            <person name="Suarez D.L."/>
            <person name="Swayne D.E."/>
        </authorList>
    </citation>
    <scope>NUCLEOTIDE SEQUENCE [LARGE SCALE GENOMIC DNA]</scope>
    <source>
        <strain evidence="2 3">DSM 19625</strain>
    </source>
</reference>
<dbReference type="Proteomes" id="UP000192678">
    <property type="component" value="Unassembled WGS sequence"/>
</dbReference>
<gene>
    <name evidence="2" type="ORF">SAMN04488101_10181</name>
</gene>
<dbReference type="Gene3D" id="1.10.10.10">
    <property type="entry name" value="Winged helix-like DNA-binding domain superfamily/Winged helix DNA-binding domain"/>
    <property type="match status" value="1"/>
</dbReference>
<keyword evidence="3" id="KW-1185">Reference proteome</keyword>
<dbReference type="InterPro" id="IPR000792">
    <property type="entry name" value="Tscrpt_reg_LuxR_C"/>
</dbReference>
<dbReference type="OrthoDB" id="840236at2"/>
<proteinExistence type="predicted"/>
<evidence type="ECO:0000259" key="1">
    <source>
        <dbReference type="PROSITE" id="PS50043"/>
    </source>
</evidence>
<accession>A0A1W1ZW91</accession>
<dbReference type="GO" id="GO:0003677">
    <property type="term" value="F:DNA binding"/>
    <property type="evidence" value="ECO:0007669"/>
    <property type="project" value="UniProtKB-KW"/>
</dbReference>
<keyword evidence="2" id="KW-0238">DNA-binding</keyword>
<evidence type="ECO:0000313" key="3">
    <source>
        <dbReference type="Proteomes" id="UP000192678"/>
    </source>
</evidence>
<dbReference type="STRING" id="475255.SAMN04488101_10181"/>
<dbReference type="SUPFAM" id="SSF46894">
    <property type="entry name" value="C-terminal effector domain of the bipartite response regulators"/>
    <property type="match status" value="1"/>
</dbReference>
<dbReference type="RefSeq" id="WP_084286689.1">
    <property type="nucleotide sequence ID" value="NZ_FWYB01000001.1"/>
</dbReference>
<feature type="domain" description="HTH luxR-type" evidence="1">
    <location>
        <begin position="118"/>
        <end position="181"/>
    </location>
</feature>
<organism evidence="2 3">
    <name type="scientific">Pedobacter nyackensis</name>
    <dbReference type="NCBI Taxonomy" id="475255"/>
    <lineage>
        <taxon>Bacteria</taxon>
        <taxon>Pseudomonadati</taxon>
        <taxon>Bacteroidota</taxon>
        <taxon>Sphingobacteriia</taxon>
        <taxon>Sphingobacteriales</taxon>
        <taxon>Sphingobacteriaceae</taxon>
        <taxon>Pedobacter</taxon>
    </lineage>
</organism>
<dbReference type="CDD" id="cd06170">
    <property type="entry name" value="LuxR_C_like"/>
    <property type="match status" value="1"/>
</dbReference>
<name>A0A1W1ZW91_9SPHI</name>
<evidence type="ECO:0000313" key="2">
    <source>
        <dbReference type="EMBL" id="SMC52391.1"/>
    </source>
</evidence>
<dbReference type="Pfam" id="PF00196">
    <property type="entry name" value="GerE"/>
    <property type="match status" value="1"/>
</dbReference>
<dbReference type="PROSITE" id="PS50043">
    <property type="entry name" value="HTH_LUXR_2"/>
    <property type="match status" value="1"/>
</dbReference>
<sequence>MITTKLPAGLFNDNTTELFSANDRGYCLFDGAAQSTKNMPSSIKNAVVQFYKNRFGAERAYESMGNFTEDDKIEQCIKCMFANFDNTPDFDALGNITPEVVACSKRGKCKHEGVGCLPTVGIDKLSPAQKRVAMLCYKSGKEIAEALFISTNTVKRHLSDAMHITGAKNSRELIRLIDQSTVN</sequence>